<evidence type="ECO:0000259" key="14">
    <source>
        <dbReference type="Pfam" id="PF07715"/>
    </source>
</evidence>
<comment type="subcellular location">
    <subcellularLocation>
        <location evidence="1 9">Cell outer membrane</location>
        <topology evidence="1 9">Multi-pass membrane protein</topology>
    </subcellularLocation>
</comment>
<proteinExistence type="inferred from homology"/>
<dbReference type="CDD" id="cd01347">
    <property type="entry name" value="ligand_gated_channel"/>
    <property type="match status" value="1"/>
</dbReference>
<keyword evidence="15" id="KW-0675">Receptor</keyword>
<accession>A0ABQ0U5W5</accession>
<comment type="caution">
    <text evidence="15">The sequence shown here is derived from an EMBL/GenBank/DDBJ whole genome shotgun (WGS) entry which is preliminary data.</text>
</comment>
<dbReference type="InterPro" id="IPR039426">
    <property type="entry name" value="TonB-dep_rcpt-like"/>
</dbReference>
<feature type="chain" id="PRO_5046811427" evidence="12">
    <location>
        <begin position="30"/>
        <end position="714"/>
    </location>
</feature>
<evidence type="ECO:0000256" key="11">
    <source>
        <dbReference type="RuleBase" id="RU003357"/>
    </source>
</evidence>
<dbReference type="Pfam" id="PF00593">
    <property type="entry name" value="TonB_dep_Rec_b-barrel"/>
    <property type="match status" value="1"/>
</dbReference>
<keyword evidence="4 9" id="KW-0812">Transmembrane</keyword>
<dbReference type="InterPro" id="IPR010917">
    <property type="entry name" value="TonB_rcpt_CS"/>
</dbReference>
<dbReference type="RefSeq" id="WP_146909448.1">
    <property type="nucleotide sequence ID" value="NZ_BJUS01000028.1"/>
</dbReference>
<protein>
    <submittedName>
        <fullName evidence="15">TonB-dependent receptor</fullName>
    </submittedName>
</protein>
<dbReference type="PANTHER" id="PTHR30069">
    <property type="entry name" value="TONB-DEPENDENT OUTER MEMBRANE RECEPTOR"/>
    <property type="match status" value="1"/>
</dbReference>
<evidence type="ECO:0000256" key="5">
    <source>
        <dbReference type="ARBA" id="ARBA00022729"/>
    </source>
</evidence>
<evidence type="ECO:0000256" key="1">
    <source>
        <dbReference type="ARBA" id="ARBA00004571"/>
    </source>
</evidence>
<evidence type="ECO:0000313" key="16">
    <source>
        <dbReference type="Proteomes" id="UP000321121"/>
    </source>
</evidence>
<comment type="similarity">
    <text evidence="9 11">Belongs to the TonB-dependent receptor family.</text>
</comment>
<keyword evidence="3 9" id="KW-1134">Transmembrane beta strand</keyword>
<feature type="domain" description="TonB-dependent receptor plug" evidence="14">
    <location>
        <begin position="59"/>
        <end position="162"/>
    </location>
</feature>
<keyword evidence="2 9" id="KW-0813">Transport</keyword>
<organism evidence="15 16">
    <name type="scientific">Halomonas halophila</name>
    <dbReference type="NCBI Taxonomy" id="29573"/>
    <lineage>
        <taxon>Bacteria</taxon>
        <taxon>Pseudomonadati</taxon>
        <taxon>Pseudomonadota</taxon>
        <taxon>Gammaproteobacteria</taxon>
        <taxon>Oceanospirillales</taxon>
        <taxon>Halomonadaceae</taxon>
        <taxon>Halomonas</taxon>
    </lineage>
</organism>
<dbReference type="SUPFAM" id="SSF56935">
    <property type="entry name" value="Porins"/>
    <property type="match status" value="1"/>
</dbReference>
<evidence type="ECO:0000256" key="10">
    <source>
        <dbReference type="PROSITE-ProRule" id="PRU10144"/>
    </source>
</evidence>
<feature type="signal peptide" evidence="12">
    <location>
        <begin position="1"/>
        <end position="29"/>
    </location>
</feature>
<evidence type="ECO:0000256" key="9">
    <source>
        <dbReference type="PROSITE-ProRule" id="PRU01360"/>
    </source>
</evidence>
<evidence type="ECO:0000256" key="8">
    <source>
        <dbReference type="ARBA" id="ARBA00023237"/>
    </source>
</evidence>
<evidence type="ECO:0000259" key="13">
    <source>
        <dbReference type="Pfam" id="PF00593"/>
    </source>
</evidence>
<gene>
    <name evidence="15" type="ORF">HHA04nite_23090</name>
</gene>
<keyword evidence="8 9" id="KW-0998">Cell outer membrane</keyword>
<reference evidence="15 16" key="1">
    <citation type="submission" date="2019-07" db="EMBL/GenBank/DDBJ databases">
        <title>Whole genome shotgun sequence of Halomonas halophila NBRC 102604.</title>
        <authorList>
            <person name="Hosoyama A."/>
            <person name="Uohara A."/>
            <person name="Ohji S."/>
            <person name="Ichikawa N."/>
        </authorList>
    </citation>
    <scope>NUCLEOTIDE SEQUENCE [LARGE SCALE GENOMIC DNA]</scope>
    <source>
        <strain evidence="15 16">NBRC 102604</strain>
    </source>
</reference>
<evidence type="ECO:0000256" key="7">
    <source>
        <dbReference type="ARBA" id="ARBA00023136"/>
    </source>
</evidence>
<dbReference type="Proteomes" id="UP000321121">
    <property type="component" value="Unassembled WGS sequence"/>
</dbReference>
<keyword evidence="5 12" id="KW-0732">Signal</keyword>
<feature type="short sequence motif" description="TonB C-terminal box" evidence="10">
    <location>
        <begin position="697"/>
        <end position="714"/>
    </location>
</feature>
<dbReference type="Pfam" id="PF07715">
    <property type="entry name" value="Plug"/>
    <property type="match status" value="1"/>
</dbReference>
<dbReference type="EMBL" id="BJUS01000028">
    <property type="protein sequence ID" value="GEK73765.1"/>
    <property type="molecule type" value="Genomic_DNA"/>
</dbReference>
<dbReference type="PROSITE" id="PS01156">
    <property type="entry name" value="TONB_DEPENDENT_REC_2"/>
    <property type="match status" value="1"/>
</dbReference>
<dbReference type="InterPro" id="IPR036942">
    <property type="entry name" value="Beta-barrel_TonB_sf"/>
</dbReference>
<evidence type="ECO:0000256" key="3">
    <source>
        <dbReference type="ARBA" id="ARBA00022452"/>
    </source>
</evidence>
<evidence type="ECO:0000256" key="12">
    <source>
        <dbReference type="SAM" id="SignalP"/>
    </source>
</evidence>
<sequence>MPTPRQPHLKRLPLLPLVLGSALPVTALAQSTGEAPSATDAQAMNPLVITATRNQSRADETPQKVTVITREQIEQQLAITQDPGQVLSNLIPSYSPSRQKLSNAGETFRGRAPLFLVDGVPQSNPLRDSGRDSYTIDLSMVERIEVIHGASAEHGLGATGGIINYVTKRPDGAGLSQHAGISLTSDDDFESEGFGHKLDYRLSGQTGDWDYVVAASRQERGVFYDGSDDEVGIAYPGEIQNSESYDLMAKAGYWIDDHQNVEVSLNRFELEGNGDYVPVAGDRDAGVATTARKGEPIGDPGFNEVTTARLSYSHDDWFGNSVDAQLYSQRFRAQFGTTPYFPYQGDDGTTRYDQTRNESDKVGAKFTLSRDGLLDDRLTLTTGLDLLEDETRQMLVHTDRTYVPETQFRNVAAFLQGDYSLTDAVSLHAGVRHERAELDVDDFSTIDRSNVTQDNVSVEGGTPDFDETLYNAGIVYQATEWAQLYANYSEGFGMPDVGRVLRGIGEPSQNVDGLLQLQPIVTDNREIGARFDWDRYGLELSYYESNSDYGERLAFENGTWVGSREKTEIQGVEVTGEARVSDRHQLRLSYTHAEGESDTDGDGSVDTELTGINIAPDTLKLAWSAAWSDELSTHLQFSRYFNRSVDDPELEFDGYGLVDASLTYRLPVGRTSLGVENLTDEDYFTYYSQAARNSDDYYFKGRGRTLTLSYQLDF</sequence>
<keyword evidence="7 9" id="KW-0472">Membrane</keyword>
<dbReference type="Gene3D" id="2.40.170.20">
    <property type="entry name" value="TonB-dependent receptor, beta-barrel domain"/>
    <property type="match status" value="1"/>
</dbReference>
<keyword evidence="16" id="KW-1185">Reference proteome</keyword>
<evidence type="ECO:0000256" key="2">
    <source>
        <dbReference type="ARBA" id="ARBA00022448"/>
    </source>
</evidence>
<dbReference type="PANTHER" id="PTHR30069:SF42">
    <property type="entry name" value="FERRIC AEROBACTIN RECEPTOR"/>
    <property type="match status" value="1"/>
</dbReference>
<evidence type="ECO:0000256" key="6">
    <source>
        <dbReference type="ARBA" id="ARBA00023077"/>
    </source>
</evidence>
<dbReference type="PROSITE" id="PS52016">
    <property type="entry name" value="TONB_DEPENDENT_REC_3"/>
    <property type="match status" value="1"/>
</dbReference>
<dbReference type="InterPro" id="IPR012910">
    <property type="entry name" value="Plug_dom"/>
</dbReference>
<feature type="domain" description="TonB-dependent receptor-like beta-barrel" evidence="13">
    <location>
        <begin position="270"/>
        <end position="678"/>
    </location>
</feature>
<dbReference type="InterPro" id="IPR000531">
    <property type="entry name" value="Beta-barrel_TonB"/>
</dbReference>
<keyword evidence="6 11" id="KW-0798">TonB box</keyword>
<name>A0ABQ0U5W5_9GAMM</name>
<dbReference type="InterPro" id="IPR037066">
    <property type="entry name" value="Plug_dom_sf"/>
</dbReference>
<evidence type="ECO:0000313" key="15">
    <source>
        <dbReference type="EMBL" id="GEK73765.1"/>
    </source>
</evidence>
<evidence type="ECO:0000256" key="4">
    <source>
        <dbReference type="ARBA" id="ARBA00022692"/>
    </source>
</evidence>
<dbReference type="Gene3D" id="2.170.130.10">
    <property type="entry name" value="TonB-dependent receptor, plug domain"/>
    <property type="match status" value="1"/>
</dbReference>